<proteinExistence type="predicted"/>
<evidence type="ECO:0000313" key="1">
    <source>
        <dbReference type="EMBL" id="KND96359.1"/>
    </source>
</evidence>
<reference evidence="2" key="1">
    <citation type="journal article" date="2015" name="BMC Genomics">
        <title>Draft genome of a commonly misdiagnosed multidrug resistant pathogen Candida auris.</title>
        <authorList>
            <person name="Chatterjee S."/>
            <person name="Alampalli S.V."/>
            <person name="Nageshan R.K."/>
            <person name="Chettiar S.T."/>
            <person name="Joshi S."/>
            <person name="Tatu U.S."/>
        </authorList>
    </citation>
    <scope>NUCLEOTIDE SEQUENCE [LARGE SCALE GENOMIC DNA]</scope>
    <source>
        <strain evidence="2">6684</strain>
    </source>
</reference>
<evidence type="ECO:0000313" key="2">
    <source>
        <dbReference type="Proteomes" id="UP000037122"/>
    </source>
</evidence>
<comment type="caution">
    <text evidence="1">The sequence shown here is derived from an EMBL/GenBank/DDBJ whole genome shotgun (WGS) entry which is preliminary data.</text>
</comment>
<dbReference type="EMBL" id="LGST01000057">
    <property type="protein sequence ID" value="KND96359.1"/>
    <property type="molecule type" value="Genomic_DNA"/>
</dbReference>
<name>A0A0L0NQQ7_CANAR</name>
<accession>A0A0L0NQQ7</accession>
<dbReference type="Proteomes" id="UP000037122">
    <property type="component" value="Unassembled WGS sequence"/>
</dbReference>
<sequence>MDIAAFLALLGYNFLLLLMGSGISRVVEYKKKGSQQDM</sequence>
<dbReference type="AlphaFoldDB" id="A0A0L0NQQ7"/>
<gene>
    <name evidence="1" type="ORF">QG37_07490</name>
</gene>
<protein>
    <submittedName>
        <fullName evidence="1">Uncharacterized protein</fullName>
    </submittedName>
</protein>
<organism evidence="1 2">
    <name type="scientific">Candidozyma auris</name>
    <name type="common">Yeast</name>
    <name type="synonym">Candida auris</name>
    <dbReference type="NCBI Taxonomy" id="498019"/>
    <lineage>
        <taxon>Eukaryota</taxon>
        <taxon>Fungi</taxon>
        <taxon>Dikarya</taxon>
        <taxon>Ascomycota</taxon>
        <taxon>Saccharomycotina</taxon>
        <taxon>Pichiomycetes</taxon>
        <taxon>Metschnikowiaceae</taxon>
        <taxon>Candidozyma</taxon>
    </lineage>
</organism>